<dbReference type="PANTHER" id="PTHR42792:SF2">
    <property type="entry name" value="FLAGELLIN"/>
    <property type="match status" value="1"/>
</dbReference>
<comment type="caution">
    <text evidence="6">The sequence shown here is derived from an EMBL/GenBank/DDBJ whole genome shotgun (WGS) entry which is preliminary data.</text>
</comment>
<dbReference type="Gene3D" id="6.10.10.10">
    <property type="entry name" value="Flagellar export chaperone, C-terminal domain"/>
    <property type="match status" value="1"/>
</dbReference>
<organism evidence="6 7">
    <name type="scientific">Candidatus Propionivibrio dominans</name>
    <dbReference type="NCBI Taxonomy" id="2954373"/>
    <lineage>
        <taxon>Bacteria</taxon>
        <taxon>Pseudomonadati</taxon>
        <taxon>Pseudomonadota</taxon>
        <taxon>Betaproteobacteria</taxon>
        <taxon>Rhodocyclales</taxon>
        <taxon>Rhodocyclaceae</taxon>
        <taxon>Propionivibrio</taxon>
    </lineage>
</organism>
<keyword evidence="6" id="KW-0282">Flagellum</keyword>
<evidence type="ECO:0000259" key="4">
    <source>
        <dbReference type="Pfam" id="PF00669"/>
    </source>
</evidence>
<accession>A0A9D7FNH4</accession>
<dbReference type="InterPro" id="IPR046358">
    <property type="entry name" value="Flagellin_C"/>
</dbReference>
<comment type="function">
    <text evidence="3">Flagellin is the subunit protein which polymerizes to form the filaments of bacterial flagella.</text>
</comment>
<evidence type="ECO:0000256" key="1">
    <source>
        <dbReference type="ARBA" id="ARBA00005709"/>
    </source>
</evidence>
<feature type="domain" description="Flagellin C-terminal" evidence="5">
    <location>
        <begin position="394"/>
        <end position="478"/>
    </location>
</feature>
<dbReference type="Proteomes" id="UP000886602">
    <property type="component" value="Unassembled WGS sequence"/>
</dbReference>
<evidence type="ECO:0000313" key="7">
    <source>
        <dbReference type="Proteomes" id="UP000886602"/>
    </source>
</evidence>
<dbReference type="Gene3D" id="2.30.220.10">
    <property type="entry name" value="f41 fragment of flagellin, C-terminal domain"/>
    <property type="match status" value="1"/>
</dbReference>
<dbReference type="GO" id="GO:0005576">
    <property type="term" value="C:extracellular region"/>
    <property type="evidence" value="ECO:0007669"/>
    <property type="project" value="UniProtKB-SubCell"/>
</dbReference>
<feature type="domain" description="Flagellin N-terminal" evidence="4">
    <location>
        <begin position="5"/>
        <end position="142"/>
    </location>
</feature>
<dbReference type="AlphaFoldDB" id="A0A9D7FNH4"/>
<evidence type="ECO:0000256" key="2">
    <source>
        <dbReference type="ARBA" id="ARBA00023143"/>
    </source>
</evidence>
<dbReference type="Gene3D" id="2.170.280.10">
    <property type="entry name" value="f41 fragment of flagellin, middle domain"/>
    <property type="match status" value="1"/>
</dbReference>
<reference evidence="6" key="1">
    <citation type="submission" date="2020-10" db="EMBL/GenBank/DDBJ databases">
        <title>Connecting structure to function with the recovery of over 1000 high-quality activated sludge metagenome-assembled genomes encoding full-length rRNA genes using long-read sequencing.</title>
        <authorList>
            <person name="Singleton C.M."/>
            <person name="Petriglieri F."/>
            <person name="Kristensen J.M."/>
            <person name="Kirkegaard R.H."/>
            <person name="Michaelsen T.Y."/>
            <person name="Andersen M.H."/>
            <person name="Karst S.M."/>
            <person name="Dueholm M.S."/>
            <person name="Nielsen P.H."/>
            <person name="Albertsen M."/>
        </authorList>
    </citation>
    <scope>NUCLEOTIDE SEQUENCE</scope>
    <source>
        <strain evidence="6">EsbW_18-Q3-R4-48_MAXAC.044</strain>
    </source>
</reference>
<dbReference type="EMBL" id="JADJNC010000060">
    <property type="protein sequence ID" value="MBK7425021.1"/>
    <property type="molecule type" value="Genomic_DNA"/>
</dbReference>
<evidence type="ECO:0000256" key="3">
    <source>
        <dbReference type="RuleBase" id="RU362073"/>
    </source>
</evidence>
<dbReference type="GO" id="GO:0005198">
    <property type="term" value="F:structural molecule activity"/>
    <property type="evidence" value="ECO:0007669"/>
    <property type="project" value="UniProtKB-UniRule"/>
</dbReference>
<dbReference type="InterPro" id="IPR001029">
    <property type="entry name" value="Flagellin_N"/>
</dbReference>
<dbReference type="Pfam" id="PF00700">
    <property type="entry name" value="Flagellin_C"/>
    <property type="match status" value="1"/>
</dbReference>
<sequence length="479" mass="48201">MPQVINTNVPSLNAQRNLNMSQSSLATSLQRLSSGLRINSAKDDAAGLAISDRFTSQIRGLNQAARNANDGISLAQTAEGALSTSTDILQRIRELSVQAINGTNSGSDRQALNSEVSNLVAELERTAGTAEFNGLKLLNGSNGSSTFQVGANANQTITIGAGDLRTNKYGLNTATTASITPVAATAFTAGNVTIGGLASKTVVAAVTDTAKTFADKVNAVSSETNVTATARTLSTLTFAGAGAETIAITSTNAVAINVAFNVSNAATADGLAQGVAEINKVSSQTGVSAKLNAANNGILLENSAGDNITVNSAGSAAVASVTMDTISTAGVYTVGTAAAATAGVVVLGGVTLDSASGFSLTSASTVLTTGASVSTNLVSTINVTTAEKATLALRIVDAALSNVSSLRSNYGAVQSRFESTVSNLAISSENLSASRSRILDTDFAAETANLTRAQILQQAGTAMLAQANALPQLVLSLLK</sequence>
<dbReference type="InterPro" id="IPR042187">
    <property type="entry name" value="Flagellin_C_sub2"/>
</dbReference>
<dbReference type="SUPFAM" id="SSF64518">
    <property type="entry name" value="Phase 1 flagellin"/>
    <property type="match status" value="1"/>
</dbReference>
<comment type="subcellular location">
    <subcellularLocation>
        <location evidence="3">Secreted</location>
    </subcellularLocation>
    <subcellularLocation>
        <location evidence="3">Bacterial flagellum</location>
    </subcellularLocation>
</comment>
<keyword evidence="2 3" id="KW-0975">Bacterial flagellum</keyword>
<dbReference type="PRINTS" id="PR00207">
    <property type="entry name" value="FLAGELLIN"/>
</dbReference>
<proteinExistence type="inferred from homology"/>
<keyword evidence="3" id="KW-0964">Secreted</keyword>
<comment type="similarity">
    <text evidence="1 3">Belongs to the bacterial flagellin family.</text>
</comment>
<dbReference type="Pfam" id="PF00669">
    <property type="entry name" value="Flagellin_N"/>
    <property type="match status" value="1"/>
</dbReference>
<evidence type="ECO:0000259" key="5">
    <source>
        <dbReference type="Pfam" id="PF00700"/>
    </source>
</evidence>
<dbReference type="Gene3D" id="1.20.1330.10">
    <property type="entry name" value="f41 fragment of flagellin, N-terminal domain"/>
    <property type="match status" value="1"/>
</dbReference>
<evidence type="ECO:0000313" key="6">
    <source>
        <dbReference type="EMBL" id="MBK7425021.1"/>
    </source>
</evidence>
<dbReference type="GO" id="GO:0009288">
    <property type="term" value="C:bacterial-type flagellum"/>
    <property type="evidence" value="ECO:0007669"/>
    <property type="project" value="UniProtKB-SubCell"/>
</dbReference>
<keyword evidence="6" id="KW-0966">Cell projection</keyword>
<dbReference type="PANTHER" id="PTHR42792">
    <property type="entry name" value="FLAGELLIN"/>
    <property type="match status" value="1"/>
</dbReference>
<dbReference type="InterPro" id="IPR001492">
    <property type="entry name" value="Flagellin"/>
</dbReference>
<protein>
    <recommendedName>
        <fullName evidence="3">Flagellin</fullName>
    </recommendedName>
</protein>
<keyword evidence="6" id="KW-0969">Cilium</keyword>
<gene>
    <name evidence="6" type="ORF">IPJ48_19165</name>
</gene>
<name>A0A9D7FNH4_9RHOO</name>